<keyword evidence="3" id="KW-1185">Reference proteome</keyword>
<dbReference type="GO" id="GO:0051920">
    <property type="term" value="F:peroxiredoxin activity"/>
    <property type="evidence" value="ECO:0007669"/>
    <property type="project" value="InterPro"/>
</dbReference>
<evidence type="ECO:0000313" key="3">
    <source>
        <dbReference type="Proteomes" id="UP000006048"/>
    </source>
</evidence>
<dbReference type="InterPro" id="IPR029032">
    <property type="entry name" value="AhpD-like"/>
</dbReference>
<dbReference type="EMBL" id="CP002959">
    <property type="protein sequence ID" value="AFM13136.1"/>
    <property type="molecule type" value="Genomic_DNA"/>
</dbReference>
<dbReference type="Proteomes" id="UP000006048">
    <property type="component" value="Chromosome"/>
</dbReference>
<protein>
    <submittedName>
        <fullName evidence="2">Alkylhydroperoxidase like protein, AhpD family</fullName>
    </submittedName>
</protein>
<gene>
    <name evidence="2" type="ordered locus">Turpa_2496</name>
</gene>
<reference evidence="2 3" key="1">
    <citation type="submission" date="2012-06" db="EMBL/GenBank/DDBJ databases">
        <title>The complete chromosome of genome of Turneriella parva DSM 21527.</title>
        <authorList>
            <consortium name="US DOE Joint Genome Institute (JGI-PGF)"/>
            <person name="Lucas S."/>
            <person name="Han J."/>
            <person name="Lapidus A."/>
            <person name="Bruce D."/>
            <person name="Goodwin L."/>
            <person name="Pitluck S."/>
            <person name="Peters L."/>
            <person name="Kyrpides N."/>
            <person name="Mavromatis K."/>
            <person name="Ivanova N."/>
            <person name="Mikhailova N."/>
            <person name="Chertkov O."/>
            <person name="Detter J.C."/>
            <person name="Tapia R."/>
            <person name="Han C."/>
            <person name="Land M."/>
            <person name="Hauser L."/>
            <person name="Markowitz V."/>
            <person name="Cheng J.-F."/>
            <person name="Hugenholtz P."/>
            <person name="Woyke T."/>
            <person name="Wu D."/>
            <person name="Gronow S."/>
            <person name="Wellnitz S."/>
            <person name="Brambilla E."/>
            <person name="Klenk H.-P."/>
            <person name="Eisen J.A."/>
        </authorList>
    </citation>
    <scope>NUCLEOTIDE SEQUENCE [LARGE SCALE GENOMIC DNA]</scope>
    <source>
        <strain evidence="3">ATCC BAA-1111 / DSM 21527 / NCTC 11395 / H</strain>
    </source>
</reference>
<evidence type="ECO:0000313" key="2">
    <source>
        <dbReference type="EMBL" id="AFM13136.1"/>
    </source>
</evidence>
<name>I4B779_TURPD</name>
<feature type="domain" description="Carboxymuconolactone decarboxylase-like" evidence="1">
    <location>
        <begin position="33"/>
        <end position="83"/>
    </location>
</feature>
<dbReference type="InterPro" id="IPR004675">
    <property type="entry name" value="AhpD_core"/>
</dbReference>
<dbReference type="HOGENOM" id="CLU_115251_0_0_12"/>
<sequence length="197" mass="21558">MNGKFGKRVFTPQSMIEILTDIVRAAPTMPGTFTSGRISPAFRERILLAVTSVNRCRYCQWVHSDLAAANGISGEQIASLLGSSTESVPEEEKVALLYALHYAETNRNPAPMHRQQLIDTYGAETAQDIENWIQLIFFSNLSGNTFDAFLSRLRGEANPEGNAIFEAMFAVLSAPVLLSLAAISKNSVNPLASLKHN</sequence>
<proteinExistence type="predicted"/>
<dbReference type="Gene3D" id="1.20.1290.10">
    <property type="entry name" value="AhpD-like"/>
    <property type="match status" value="1"/>
</dbReference>
<dbReference type="Pfam" id="PF02627">
    <property type="entry name" value="CMD"/>
    <property type="match status" value="1"/>
</dbReference>
<dbReference type="AlphaFoldDB" id="I4B779"/>
<dbReference type="SUPFAM" id="SSF69118">
    <property type="entry name" value="AhpD-like"/>
    <property type="match status" value="1"/>
</dbReference>
<dbReference type="InterPro" id="IPR003779">
    <property type="entry name" value="CMD-like"/>
</dbReference>
<dbReference type="STRING" id="869212.Turpa_2496"/>
<dbReference type="KEGG" id="tpx:Turpa_2496"/>
<dbReference type="NCBIfam" id="TIGR00778">
    <property type="entry name" value="ahpD_dom"/>
    <property type="match status" value="1"/>
</dbReference>
<evidence type="ECO:0000259" key="1">
    <source>
        <dbReference type="Pfam" id="PF02627"/>
    </source>
</evidence>
<organism evidence="2 3">
    <name type="scientific">Turneriella parva (strain ATCC BAA-1111 / DSM 21527 / NCTC 11395 / H)</name>
    <name type="common">Leptospira parva</name>
    <dbReference type="NCBI Taxonomy" id="869212"/>
    <lineage>
        <taxon>Bacteria</taxon>
        <taxon>Pseudomonadati</taxon>
        <taxon>Spirochaetota</taxon>
        <taxon>Spirochaetia</taxon>
        <taxon>Leptospirales</taxon>
        <taxon>Leptospiraceae</taxon>
        <taxon>Turneriella</taxon>
    </lineage>
</organism>
<dbReference type="PATRIC" id="fig|869212.3.peg.2512"/>
<accession>I4B779</accession>